<proteinExistence type="predicted"/>
<feature type="domain" description="IDEAL" evidence="1">
    <location>
        <begin position="35"/>
        <end position="71"/>
    </location>
</feature>
<dbReference type="InterPro" id="IPR014957">
    <property type="entry name" value="IDEAL_dom"/>
</dbReference>
<dbReference type="SMART" id="SM00914">
    <property type="entry name" value="IDEAL"/>
    <property type="match status" value="1"/>
</dbReference>
<evidence type="ECO:0000313" key="2">
    <source>
        <dbReference type="EMBL" id="TXC89669.1"/>
    </source>
</evidence>
<comment type="caution">
    <text evidence="2">The sequence shown here is derived from an EMBL/GenBank/DDBJ whole genome shotgun (WGS) entry which is preliminary data.</text>
</comment>
<gene>
    <name evidence="2" type="ORF">FS935_14965</name>
</gene>
<sequence>MKNKKSSYTEIMKSRNTMKNVPSEHPVLDMYIQMVVDEALFIRKKALLEERINDALDTKNKTVFMTLSKEYSVLRKLG</sequence>
<dbReference type="OrthoDB" id="2989967at2"/>
<dbReference type="Gene3D" id="4.10.810.10">
    <property type="entry name" value="Virus Scaffolding Protein, Chain A"/>
    <property type="match status" value="1"/>
</dbReference>
<evidence type="ECO:0000259" key="1">
    <source>
        <dbReference type="SMART" id="SM00914"/>
    </source>
</evidence>
<protein>
    <submittedName>
        <fullName evidence="2">IDEAL domain-containing protein</fullName>
    </submittedName>
</protein>
<name>A0A5C6W1L3_9BACI</name>
<evidence type="ECO:0000313" key="3">
    <source>
        <dbReference type="Proteomes" id="UP000321363"/>
    </source>
</evidence>
<organism evidence="2 3">
    <name type="scientific">Metabacillus litoralis</name>
    <dbReference type="NCBI Taxonomy" id="152268"/>
    <lineage>
        <taxon>Bacteria</taxon>
        <taxon>Bacillati</taxon>
        <taxon>Bacillota</taxon>
        <taxon>Bacilli</taxon>
        <taxon>Bacillales</taxon>
        <taxon>Bacillaceae</taxon>
        <taxon>Metabacillus</taxon>
    </lineage>
</organism>
<keyword evidence="3" id="KW-1185">Reference proteome</keyword>
<dbReference type="AlphaFoldDB" id="A0A5C6W1L3"/>
<reference evidence="2 3" key="1">
    <citation type="journal article" date="2005" name="Int. J. Syst. Evol. Microbiol.">
        <title>Bacillus litoralis sp. nov., isolated from a tidal flat of the Yellow Sea in Korea.</title>
        <authorList>
            <person name="Yoon J.H."/>
            <person name="Oh T.K."/>
        </authorList>
    </citation>
    <scope>NUCLEOTIDE SEQUENCE [LARGE SCALE GENOMIC DNA]</scope>
    <source>
        <strain evidence="2 3">SW-211</strain>
    </source>
</reference>
<dbReference type="InterPro" id="IPR027393">
    <property type="entry name" value="Virus_scaffolding_prot_C"/>
</dbReference>
<dbReference type="EMBL" id="VOQF01000008">
    <property type="protein sequence ID" value="TXC89669.1"/>
    <property type="molecule type" value="Genomic_DNA"/>
</dbReference>
<dbReference type="RefSeq" id="WP_146949467.1">
    <property type="nucleotide sequence ID" value="NZ_JAIVKL010000010.1"/>
</dbReference>
<accession>A0A5C6W1L3</accession>
<dbReference type="Proteomes" id="UP000321363">
    <property type="component" value="Unassembled WGS sequence"/>
</dbReference>
<dbReference type="Pfam" id="PF08858">
    <property type="entry name" value="IDEAL"/>
    <property type="match status" value="1"/>
</dbReference>